<dbReference type="InterPro" id="IPR036420">
    <property type="entry name" value="BRCT_dom_sf"/>
</dbReference>
<dbReference type="PIRSF" id="PIRSF001604">
    <property type="entry name" value="LigA"/>
    <property type="match status" value="1"/>
</dbReference>
<dbReference type="Gene3D" id="3.30.470.30">
    <property type="entry name" value="DNA ligase/mRNA capping enzyme"/>
    <property type="match status" value="1"/>
</dbReference>
<dbReference type="PANTHER" id="PTHR23389:SF9">
    <property type="entry name" value="DNA LIGASE"/>
    <property type="match status" value="1"/>
</dbReference>
<dbReference type="Pfam" id="PF01653">
    <property type="entry name" value="DNA_ligase_aden"/>
    <property type="match status" value="1"/>
</dbReference>
<feature type="binding site" evidence="11">
    <location>
        <position position="411"/>
    </location>
    <ligand>
        <name>Zn(2+)</name>
        <dbReference type="ChEBI" id="CHEBI:29105"/>
    </ligand>
</feature>
<evidence type="ECO:0000256" key="6">
    <source>
        <dbReference type="ARBA" id="ARBA00022833"/>
    </source>
</evidence>
<keyword evidence="14" id="KW-1185">Reference proteome</keyword>
<dbReference type="RefSeq" id="WP_221251385.1">
    <property type="nucleotide sequence ID" value="NZ_AP024355.1"/>
</dbReference>
<feature type="active site" description="N6-AMP-lysine intermediate" evidence="11">
    <location>
        <position position="119"/>
    </location>
</feature>
<dbReference type="InterPro" id="IPR003583">
    <property type="entry name" value="Hlx-hairpin-Hlx_DNA-bd_motif"/>
</dbReference>
<dbReference type="Pfam" id="PF03119">
    <property type="entry name" value="DNA_ligase_ZBD"/>
    <property type="match status" value="1"/>
</dbReference>
<dbReference type="InterPro" id="IPR010994">
    <property type="entry name" value="RuvA_2-like"/>
</dbReference>
<protein>
    <recommendedName>
        <fullName evidence="11">DNA ligase</fullName>
        <ecNumber evidence="11">6.5.1.2</ecNumber>
    </recommendedName>
    <alternativeName>
        <fullName evidence="11">Polydeoxyribonucleotide synthase [NAD(+)]</fullName>
    </alternativeName>
</protein>
<dbReference type="SUPFAM" id="SSF50249">
    <property type="entry name" value="Nucleic acid-binding proteins"/>
    <property type="match status" value="1"/>
</dbReference>
<evidence type="ECO:0000313" key="14">
    <source>
        <dbReference type="Proteomes" id="UP001319827"/>
    </source>
</evidence>
<dbReference type="InterPro" id="IPR013840">
    <property type="entry name" value="DNAligase_N"/>
</dbReference>
<dbReference type="SMART" id="SM00292">
    <property type="entry name" value="BRCT"/>
    <property type="match status" value="1"/>
</dbReference>
<dbReference type="Gene3D" id="2.40.50.140">
    <property type="entry name" value="Nucleic acid-binding proteins"/>
    <property type="match status" value="1"/>
</dbReference>
<evidence type="ECO:0000256" key="1">
    <source>
        <dbReference type="ARBA" id="ARBA00004067"/>
    </source>
</evidence>
<evidence type="ECO:0000256" key="11">
    <source>
        <dbReference type="HAMAP-Rule" id="MF_01588"/>
    </source>
</evidence>
<comment type="similarity">
    <text evidence="11">Belongs to the NAD-dependent DNA ligase family. LigA subfamily.</text>
</comment>
<keyword evidence="4 11" id="KW-0479">Metal-binding</keyword>
<dbReference type="Pfam" id="PF03120">
    <property type="entry name" value="OB_DNA_ligase"/>
    <property type="match status" value="1"/>
</dbReference>
<dbReference type="InterPro" id="IPR033136">
    <property type="entry name" value="DNA_ligase_CS"/>
</dbReference>
<dbReference type="SUPFAM" id="SSF52113">
    <property type="entry name" value="BRCT domain"/>
    <property type="match status" value="1"/>
</dbReference>
<feature type="domain" description="BRCT" evidence="12">
    <location>
        <begin position="591"/>
        <end position="673"/>
    </location>
</feature>
<feature type="binding site" evidence="11">
    <location>
        <position position="293"/>
    </location>
    <ligand>
        <name>NAD(+)</name>
        <dbReference type="ChEBI" id="CHEBI:57540"/>
    </ligand>
</feature>
<dbReference type="HAMAP" id="MF_01588">
    <property type="entry name" value="DNA_ligase_A"/>
    <property type="match status" value="1"/>
</dbReference>
<dbReference type="PROSITE" id="PS01056">
    <property type="entry name" value="DNA_LIGASE_N2"/>
    <property type="match status" value="1"/>
</dbReference>
<feature type="binding site" evidence="11">
    <location>
        <position position="414"/>
    </location>
    <ligand>
        <name>Zn(2+)</name>
        <dbReference type="ChEBI" id="CHEBI:29105"/>
    </ligand>
</feature>
<dbReference type="Gene3D" id="1.10.287.610">
    <property type="entry name" value="Helix hairpin bin"/>
    <property type="match status" value="1"/>
</dbReference>
<dbReference type="SUPFAM" id="SSF56091">
    <property type="entry name" value="DNA ligase/mRNA capping enzyme, catalytic domain"/>
    <property type="match status" value="1"/>
</dbReference>
<dbReference type="EMBL" id="AP024355">
    <property type="protein sequence ID" value="BCR03951.1"/>
    <property type="molecule type" value="Genomic_DNA"/>
</dbReference>
<dbReference type="InterPro" id="IPR001679">
    <property type="entry name" value="DNA_ligase"/>
</dbReference>
<accession>A0ABN6DVD9</accession>
<evidence type="ECO:0000256" key="10">
    <source>
        <dbReference type="ARBA" id="ARBA00034005"/>
    </source>
</evidence>
<feature type="binding site" evidence="11">
    <location>
        <position position="176"/>
    </location>
    <ligand>
        <name>NAD(+)</name>
        <dbReference type="ChEBI" id="CHEBI:57540"/>
    </ligand>
</feature>
<feature type="binding site" evidence="11">
    <location>
        <position position="429"/>
    </location>
    <ligand>
        <name>Zn(2+)</name>
        <dbReference type="ChEBI" id="CHEBI:29105"/>
    </ligand>
</feature>
<dbReference type="SMART" id="SM00278">
    <property type="entry name" value="HhH1"/>
    <property type="match status" value="2"/>
</dbReference>
<keyword evidence="7 11" id="KW-0460">Magnesium</keyword>
<dbReference type="Proteomes" id="UP001319827">
    <property type="component" value="Chromosome"/>
</dbReference>
<dbReference type="PANTHER" id="PTHR23389">
    <property type="entry name" value="CHROMOSOME TRANSMISSION FIDELITY FACTOR 18"/>
    <property type="match status" value="1"/>
</dbReference>
<feature type="binding site" evidence="11">
    <location>
        <position position="117"/>
    </location>
    <ligand>
        <name>NAD(+)</name>
        <dbReference type="ChEBI" id="CHEBI:57540"/>
    </ligand>
</feature>
<dbReference type="InterPro" id="IPR004149">
    <property type="entry name" value="Znf_DNAligase_C4"/>
</dbReference>
<evidence type="ECO:0000259" key="12">
    <source>
        <dbReference type="PROSITE" id="PS50172"/>
    </source>
</evidence>
<feature type="binding site" evidence="11">
    <location>
        <begin position="34"/>
        <end position="38"/>
    </location>
    <ligand>
        <name>NAD(+)</name>
        <dbReference type="ChEBI" id="CHEBI:57540"/>
    </ligand>
</feature>
<evidence type="ECO:0000256" key="7">
    <source>
        <dbReference type="ARBA" id="ARBA00022842"/>
    </source>
</evidence>
<feature type="binding site" evidence="11">
    <location>
        <position position="317"/>
    </location>
    <ligand>
        <name>NAD(+)</name>
        <dbReference type="ChEBI" id="CHEBI:57540"/>
    </ligand>
</feature>
<feature type="binding site" evidence="11">
    <location>
        <begin position="83"/>
        <end position="84"/>
    </location>
    <ligand>
        <name>NAD(+)</name>
        <dbReference type="ChEBI" id="CHEBI:57540"/>
    </ligand>
</feature>
<dbReference type="Pfam" id="PF12826">
    <property type="entry name" value="HHH_2"/>
    <property type="match status" value="1"/>
</dbReference>
<comment type="catalytic activity">
    <reaction evidence="10 11">
        <text>NAD(+) + (deoxyribonucleotide)n-3'-hydroxyl + 5'-phospho-(deoxyribonucleotide)m = (deoxyribonucleotide)n+m + AMP + beta-nicotinamide D-nucleotide.</text>
        <dbReference type="EC" id="6.5.1.2"/>
    </reaction>
</comment>
<dbReference type="InterPro" id="IPR013839">
    <property type="entry name" value="DNAligase_adenylation"/>
</dbReference>
<dbReference type="Gene3D" id="3.40.50.10190">
    <property type="entry name" value="BRCT domain"/>
    <property type="match status" value="1"/>
</dbReference>
<gene>
    <name evidence="13" type="primary">ligA_1</name>
    <name evidence="11" type="synonym">ligA</name>
    <name evidence="13" type="ORF">DESUT3_10200</name>
</gene>
<comment type="cofactor">
    <cofactor evidence="11">
        <name>Mg(2+)</name>
        <dbReference type="ChEBI" id="CHEBI:18420"/>
    </cofactor>
    <cofactor evidence="11">
        <name>Mn(2+)</name>
        <dbReference type="ChEBI" id="CHEBI:29035"/>
    </cofactor>
</comment>
<dbReference type="PROSITE" id="PS50172">
    <property type="entry name" value="BRCT"/>
    <property type="match status" value="1"/>
</dbReference>
<proteinExistence type="inferred from homology"/>
<evidence type="ECO:0000256" key="9">
    <source>
        <dbReference type="ARBA" id="ARBA00023204"/>
    </source>
</evidence>
<keyword evidence="9 11" id="KW-0234">DNA repair</keyword>
<evidence type="ECO:0000256" key="8">
    <source>
        <dbReference type="ARBA" id="ARBA00023027"/>
    </source>
</evidence>
<keyword evidence="2 11" id="KW-0436">Ligase</keyword>
<dbReference type="NCBIfam" id="NF005932">
    <property type="entry name" value="PRK07956.1"/>
    <property type="match status" value="1"/>
</dbReference>
<feature type="binding site" evidence="11">
    <location>
        <position position="140"/>
    </location>
    <ligand>
        <name>NAD(+)</name>
        <dbReference type="ChEBI" id="CHEBI:57540"/>
    </ligand>
</feature>
<dbReference type="NCBIfam" id="TIGR00575">
    <property type="entry name" value="dnlj"/>
    <property type="match status" value="1"/>
</dbReference>
<name>A0ABN6DVD9_9BACT</name>
<dbReference type="Gene3D" id="1.10.150.20">
    <property type="entry name" value="5' to 3' exonuclease, C-terminal subdomain"/>
    <property type="match status" value="2"/>
</dbReference>
<evidence type="ECO:0000256" key="3">
    <source>
        <dbReference type="ARBA" id="ARBA00022705"/>
    </source>
</evidence>
<dbReference type="CDD" id="cd00114">
    <property type="entry name" value="LIGANc"/>
    <property type="match status" value="1"/>
</dbReference>
<feature type="binding site" evidence="11">
    <location>
        <position position="434"/>
    </location>
    <ligand>
        <name>Zn(2+)</name>
        <dbReference type="ChEBI" id="CHEBI:29105"/>
    </ligand>
</feature>
<dbReference type="CDD" id="cd17748">
    <property type="entry name" value="BRCT_DNA_ligase_like"/>
    <property type="match status" value="1"/>
</dbReference>
<sequence>MDRNQARQRHAELDAQLHHHNYRYYALDAPEITDAEYDRLFRELLELEKRFPELVTADSPSQRVGAPPLEKFESVRHTLPMLSLSNRKDKEEFREFDAQIKRFLALPEAEDVEYICEMKLDGLAVELVYQNGRLITGSTRGDGITGEKITENLKTVPSVPLVLQGNPPGLLEVRGEVYIETDEFQRWNRELEENGQKTFANPRNAAAGSLRQLDSRITAKRPLNIYCYGIGQIDSSPPQTHGELLKALQGWGLRVNLAETQVVSGVQGVLEYYQSMLGRRDALPFEIDGVVVKVNRRDWQNELGEVSNRPRWATAYKFPPRQAVTVIEDIQMQVGRTGAITPVAHLKPVEVSGVMVARASLHNWDEIARLDARIGDHVVVERAGDVIPDVVRVLAEKRSGSETPVPLPESCPACGSAVAKLEGEVVPRCQGLSCPAQLKESLKHFASRTGMDIEGLGDRYIDQLLRLGKVQSVADLYTLTREDLFEFERMGEKLAENLLGAIESSKQRPLPRFLHALGIRHVGQHIAKVLARQFGSLEALARASREELLAVHEIGPQVAESVVSFFASPRNREVLEALEKSGVSPGTEARRAGGPLSGKTFVFTGALTRFGRKEAQEMVERLGGRAAGSVSKKTDYVVAGEEAGSKLEKARQLGIALLSEEEFLEMMEKESRQ</sequence>
<dbReference type="InterPro" id="IPR001357">
    <property type="entry name" value="BRCT_dom"/>
</dbReference>
<reference evidence="13 14" key="1">
    <citation type="journal article" date="2016" name="C (Basel)">
        <title>Selective Growth of and Electricity Production by Marine Exoelectrogenic Bacteria in Self-Aggregated Hydrogel of Microbially Reduced Graphene Oxide.</title>
        <authorList>
            <person name="Yoshida N."/>
            <person name="Goto Y."/>
            <person name="Miyata Y."/>
        </authorList>
    </citation>
    <scope>NUCLEOTIDE SEQUENCE [LARGE SCALE GENOMIC DNA]</scope>
    <source>
        <strain evidence="13 14">NIT-T3</strain>
    </source>
</reference>
<comment type="function">
    <text evidence="1 11">DNA ligase that catalyzes the formation of phosphodiester linkages between 5'-phosphoryl and 3'-hydroxyl groups in double-stranded DNA using NAD as a coenzyme and as the energy source for the reaction. It is essential for DNA replication and repair of damaged DNA.</text>
</comment>
<dbReference type="InterPro" id="IPR004150">
    <property type="entry name" value="NAD_DNA_ligase_OB"/>
</dbReference>
<keyword evidence="3 11" id="KW-0235">DNA replication</keyword>
<reference evidence="13 14" key="2">
    <citation type="journal article" date="2021" name="Int. J. Syst. Evol. Microbiol.">
        <title>Isolation and Polyphasic Characterization of Desulfuromonas versatilis sp. Nov., an Electrogenic Bacteria Capable of Versatile Metabolism Isolated from a Graphene Oxide-Reducing Enrichment Culture.</title>
        <authorList>
            <person name="Xie L."/>
            <person name="Yoshida N."/>
            <person name="Ishii S."/>
            <person name="Meng L."/>
        </authorList>
    </citation>
    <scope>NUCLEOTIDE SEQUENCE [LARGE SCALE GENOMIC DNA]</scope>
    <source>
        <strain evidence="13 14">NIT-T3</strain>
    </source>
</reference>
<evidence type="ECO:0000256" key="5">
    <source>
        <dbReference type="ARBA" id="ARBA00022763"/>
    </source>
</evidence>
<dbReference type="SUPFAM" id="SSF47781">
    <property type="entry name" value="RuvA domain 2-like"/>
    <property type="match status" value="1"/>
</dbReference>
<organism evidence="13 14">
    <name type="scientific">Desulfuromonas versatilis</name>
    <dbReference type="NCBI Taxonomy" id="2802975"/>
    <lineage>
        <taxon>Bacteria</taxon>
        <taxon>Pseudomonadati</taxon>
        <taxon>Thermodesulfobacteriota</taxon>
        <taxon>Desulfuromonadia</taxon>
        <taxon>Desulfuromonadales</taxon>
        <taxon>Desulfuromonadaceae</taxon>
        <taxon>Desulfuromonas</taxon>
    </lineage>
</organism>
<dbReference type="GO" id="GO:0016874">
    <property type="term" value="F:ligase activity"/>
    <property type="evidence" value="ECO:0007669"/>
    <property type="project" value="UniProtKB-KW"/>
</dbReference>
<dbReference type="InterPro" id="IPR012340">
    <property type="entry name" value="NA-bd_OB-fold"/>
</dbReference>
<dbReference type="SMART" id="SM00532">
    <property type="entry name" value="LIGANc"/>
    <property type="match status" value="1"/>
</dbReference>
<dbReference type="Pfam" id="PF14520">
    <property type="entry name" value="HHH_5"/>
    <property type="match status" value="1"/>
</dbReference>
<dbReference type="Gene3D" id="6.20.10.30">
    <property type="match status" value="1"/>
</dbReference>
<evidence type="ECO:0000256" key="2">
    <source>
        <dbReference type="ARBA" id="ARBA00022598"/>
    </source>
</evidence>
<evidence type="ECO:0000256" key="4">
    <source>
        <dbReference type="ARBA" id="ARBA00022723"/>
    </source>
</evidence>
<keyword evidence="8 11" id="KW-0520">NAD</keyword>
<keyword evidence="6 11" id="KW-0862">Zinc</keyword>
<dbReference type="EC" id="6.5.1.2" evidence="11"/>
<evidence type="ECO:0000313" key="13">
    <source>
        <dbReference type="EMBL" id="BCR03951.1"/>
    </source>
</evidence>
<keyword evidence="5 11" id="KW-0227">DNA damage</keyword>
<dbReference type="InterPro" id="IPR041663">
    <property type="entry name" value="DisA/LigA_HHH"/>
</dbReference>
<keyword evidence="11" id="KW-0464">Manganese</keyword>
<dbReference type="Pfam" id="PF00533">
    <property type="entry name" value="BRCT"/>
    <property type="match status" value="1"/>
</dbReference>